<accession>A0ABN6UUT5</accession>
<dbReference type="PROSITE" id="PS51257">
    <property type="entry name" value="PROKAR_LIPOPROTEIN"/>
    <property type="match status" value="1"/>
</dbReference>
<evidence type="ECO:0000313" key="10">
    <source>
        <dbReference type="EMBL" id="BDU63418.1"/>
    </source>
</evidence>
<gene>
    <name evidence="10" type="ORF">BOFE_09580</name>
    <name evidence="11" type="ORF">BOFE_10480</name>
</gene>
<dbReference type="EMBL" id="AP027072">
    <property type="protein sequence ID" value="BDU63418.1"/>
    <property type="molecule type" value="Genomic_DNA"/>
</dbReference>
<dbReference type="EMBL" id="AP027073">
    <property type="protein sequence ID" value="BDU63508.1"/>
    <property type="molecule type" value="Genomic_DNA"/>
</dbReference>
<keyword evidence="11" id="KW-0614">Plasmid</keyword>
<keyword evidence="5 8" id="KW-0564">Palmitate</keyword>
<dbReference type="Proteomes" id="UP001317516">
    <property type="component" value="Plasmid p42"/>
</dbReference>
<feature type="coiled-coil region" evidence="9">
    <location>
        <begin position="73"/>
        <end position="100"/>
    </location>
</feature>
<comment type="subcellular location">
    <subcellularLocation>
        <location evidence="2 8">Cell outer membrane</location>
        <topology evidence="2 8">Lipid-anchor</topology>
    </subcellularLocation>
</comment>
<evidence type="ECO:0000313" key="12">
    <source>
        <dbReference type="Proteomes" id="UP001317516"/>
    </source>
</evidence>
<feature type="chain" id="PRO_5044948842" description="Variable large protein" evidence="8">
    <location>
        <begin position="25"/>
        <end position="331"/>
    </location>
</feature>
<proteinExistence type="predicted"/>
<evidence type="ECO:0000256" key="7">
    <source>
        <dbReference type="ARBA" id="ARBA00023288"/>
    </source>
</evidence>
<evidence type="ECO:0000256" key="6">
    <source>
        <dbReference type="ARBA" id="ARBA00023237"/>
    </source>
</evidence>
<evidence type="ECO:0000256" key="8">
    <source>
        <dbReference type="RuleBase" id="RU363105"/>
    </source>
</evidence>
<keyword evidence="3 8" id="KW-0732">Signal</keyword>
<sequence length="331" mass="33405">MKRITLSALLMTLFLLLSCGSGSANVEDPKSKFLQSIISLSNAIGDAFGLTSVKSDDNRSKVGEYFKNIGYGLSTTNDKLKKLSNEISESKNSNESAIDAVKGAIKSASDVFEKLIAALTKLAGATGNTVIGDAGAAGAAAADKDSVNTVIGEIKNIIDAAEKSGVNIEKGNAGATVDNGNGPKALTNNAQASEGDAAKLAGEVAKADPWAMIDKIKNSAVVAAPAAPAAGDDAGKLATGTAAAANAGTAATNADLAAAVALKAMTKDGKFTQPHANETEAVKAAAVTAVNKVLGVLDFIIRKTVAINLDKIRKAVQSETTTGAAEASEKQ</sequence>
<keyword evidence="12" id="KW-1185">Reference proteome</keyword>
<keyword evidence="6 8" id="KW-0998">Cell outer membrane</keyword>
<keyword evidence="7 8" id="KW-0449">Lipoprotein</keyword>
<evidence type="ECO:0000256" key="4">
    <source>
        <dbReference type="ARBA" id="ARBA00023136"/>
    </source>
</evidence>
<protein>
    <recommendedName>
        <fullName evidence="8">Variable large protein</fullName>
    </recommendedName>
</protein>
<dbReference type="RefSeq" id="WP_281862301.1">
    <property type="nucleotide sequence ID" value="NZ_AP027072.1"/>
</dbReference>
<dbReference type="Pfam" id="PF00921">
    <property type="entry name" value="Lipoprotein_2"/>
    <property type="match status" value="1"/>
</dbReference>
<name>A0ABN6UUT5_9SPIR</name>
<dbReference type="Proteomes" id="UP001317516">
    <property type="component" value="Plasmid p59"/>
</dbReference>
<reference evidence="11 12" key="1">
    <citation type="submission" date="2022-11" db="EMBL/GenBank/DDBJ databases">
        <title>Genome sequence of clinical isolate of the human pathogenic Borrelia fainii.</title>
        <authorList>
            <person name="Itokawa K."/>
            <person name="Sato K."/>
            <person name="Qiu Y."/>
        </authorList>
    </citation>
    <scope>NUCLEOTIDE SEQUENCE [LARGE SCALE GENOMIC DNA]</scope>
    <source>
        <strain evidence="11 12">Qtaro</strain>
        <plasmid evidence="11 12">p42</plasmid>
        <plasmid evidence="10 12">p59</plasmid>
    </source>
</reference>
<dbReference type="InterPro" id="IPR000680">
    <property type="entry name" value="Borrelia_lipo"/>
</dbReference>
<evidence type="ECO:0000256" key="5">
    <source>
        <dbReference type="ARBA" id="ARBA00023139"/>
    </source>
</evidence>
<evidence type="ECO:0000313" key="11">
    <source>
        <dbReference type="EMBL" id="BDU63508.1"/>
    </source>
</evidence>
<comment type="function">
    <text evidence="1 8">The Vlp and Vsp proteins are antigenically distinct proteins, only one vlp or vsp gene is transcriptionally active at any one time. Switching between these genes is a mechanism of host immune response evasion.</text>
</comment>
<geneLocation type="plasmid" evidence="10 12">
    <name>p59</name>
</geneLocation>
<keyword evidence="4 8" id="KW-0472">Membrane</keyword>
<keyword evidence="9" id="KW-0175">Coiled coil</keyword>
<organism evidence="11 12">
    <name type="scientific">Candidatus Borrelia fainii</name>
    <dbReference type="NCBI Taxonomy" id="2518322"/>
    <lineage>
        <taxon>Bacteria</taxon>
        <taxon>Pseudomonadati</taxon>
        <taxon>Spirochaetota</taxon>
        <taxon>Spirochaetia</taxon>
        <taxon>Spirochaetales</taxon>
        <taxon>Borreliaceae</taxon>
        <taxon>Borrelia</taxon>
    </lineage>
</organism>
<geneLocation type="plasmid" evidence="11 12">
    <name>p42</name>
</geneLocation>
<dbReference type="SUPFAM" id="SSF74748">
    <property type="entry name" value="Variable surface antigen VlsE"/>
    <property type="match status" value="1"/>
</dbReference>
<evidence type="ECO:0000256" key="2">
    <source>
        <dbReference type="ARBA" id="ARBA00004459"/>
    </source>
</evidence>
<evidence type="ECO:0000256" key="9">
    <source>
        <dbReference type="SAM" id="Coils"/>
    </source>
</evidence>
<evidence type="ECO:0000256" key="3">
    <source>
        <dbReference type="ARBA" id="ARBA00022729"/>
    </source>
</evidence>
<feature type="signal peptide" evidence="8">
    <location>
        <begin position="1"/>
        <end position="24"/>
    </location>
</feature>
<evidence type="ECO:0000256" key="1">
    <source>
        <dbReference type="ARBA" id="ARBA00003932"/>
    </source>
</evidence>